<evidence type="ECO:0000313" key="2">
    <source>
        <dbReference type="Proteomes" id="UP001152798"/>
    </source>
</evidence>
<reference evidence="1" key="1">
    <citation type="submission" date="2022-01" db="EMBL/GenBank/DDBJ databases">
        <authorList>
            <person name="King R."/>
        </authorList>
    </citation>
    <scope>NUCLEOTIDE SEQUENCE</scope>
</reference>
<evidence type="ECO:0000313" key="1">
    <source>
        <dbReference type="EMBL" id="CAH1408398.1"/>
    </source>
</evidence>
<proteinExistence type="predicted"/>
<gene>
    <name evidence="1" type="ORF">NEZAVI_LOCUS15934</name>
</gene>
<keyword evidence="2" id="KW-1185">Reference proteome</keyword>
<dbReference type="AlphaFoldDB" id="A0A9P0HVB9"/>
<dbReference type="EMBL" id="CAKMRH010000001">
    <property type="protein sequence ID" value="CAH1408398.1"/>
    <property type="molecule type" value="Genomic_DNA"/>
</dbReference>
<accession>A0A9P0HVB9</accession>
<comment type="caution">
    <text evidence="1">The sequence shown here is derived from an EMBL/GenBank/DDBJ whole genome shotgun (WGS) entry which is preliminary data.</text>
</comment>
<sequence length="79" mass="8567">MAMKLSSGIGNNQKRANGYSSWDGYSKYFIFNSTLSPELSEVGWSRGLYPLKAGVYLASTTAAFPGFASSYPLPSDELN</sequence>
<name>A0A9P0HVB9_NEZVI</name>
<dbReference type="Proteomes" id="UP001152798">
    <property type="component" value="Unassembled WGS sequence"/>
</dbReference>
<organism evidence="1 2">
    <name type="scientific">Nezara viridula</name>
    <name type="common">Southern green stink bug</name>
    <name type="synonym">Cimex viridulus</name>
    <dbReference type="NCBI Taxonomy" id="85310"/>
    <lineage>
        <taxon>Eukaryota</taxon>
        <taxon>Metazoa</taxon>
        <taxon>Ecdysozoa</taxon>
        <taxon>Arthropoda</taxon>
        <taxon>Hexapoda</taxon>
        <taxon>Insecta</taxon>
        <taxon>Pterygota</taxon>
        <taxon>Neoptera</taxon>
        <taxon>Paraneoptera</taxon>
        <taxon>Hemiptera</taxon>
        <taxon>Heteroptera</taxon>
        <taxon>Panheteroptera</taxon>
        <taxon>Pentatomomorpha</taxon>
        <taxon>Pentatomoidea</taxon>
        <taxon>Pentatomidae</taxon>
        <taxon>Pentatominae</taxon>
        <taxon>Nezara</taxon>
    </lineage>
</organism>
<protein>
    <submittedName>
        <fullName evidence="1">Uncharacterized protein</fullName>
    </submittedName>
</protein>